<evidence type="ECO:0000313" key="6">
    <source>
        <dbReference type="EMBL" id="OGL79717.1"/>
    </source>
</evidence>
<dbReference type="CDD" id="cd04186">
    <property type="entry name" value="GT_2_like_c"/>
    <property type="match status" value="1"/>
</dbReference>
<name>A0A1F7UPU3_9BACT</name>
<accession>A0A1F7UPU3</accession>
<dbReference type="EMBL" id="MGEF01000002">
    <property type="protein sequence ID" value="OGL79717.1"/>
    <property type="molecule type" value="Genomic_DNA"/>
</dbReference>
<dbReference type="Pfam" id="PF00535">
    <property type="entry name" value="Glycos_transf_2"/>
    <property type="match status" value="1"/>
</dbReference>
<keyword evidence="3" id="KW-0808">Transferase</keyword>
<dbReference type="Proteomes" id="UP000176604">
    <property type="component" value="Unassembled WGS sequence"/>
</dbReference>
<comment type="caution">
    <text evidence="6">The sequence shown here is derived from an EMBL/GenBank/DDBJ whole genome shotgun (WGS) entry which is preliminary data.</text>
</comment>
<dbReference type="InterPro" id="IPR029044">
    <property type="entry name" value="Nucleotide-diphossugar_trans"/>
</dbReference>
<keyword evidence="2" id="KW-0328">Glycosyltransferase</keyword>
<sequence>MPRVAVIILVWNGMKFLKELLFSLQRMQQPAGGVSFLFVDNASTEGSAEYVRAHFPEAIIIENKENKGFAGGNNVGLEHPAAQAAEYVALLNQDTVVVENWLTELVAALDARADAASAQSLLLYEQERDKINSAGNEIHFLGFGFSRHNGKSVSVISTEAQRSGEISPSFEEGSLGAARDDRASGIREVAYASGAAVLYRRTMFEEIGFFDPDLFMYHEDLDVGWKFLLRGHENILVPSSVVYHYYEFSRSIQKYYWQERNRLLLLLTHYKAGTLLLLFPALLTLEIGLTFFSLVRGFFHSRLQAYRWLFTHIPTLVRKRRLAQKLRTQTDAFVLKHFTGVITDQEVSNPIVHYLMNPIFSVYVLLLRKVVRW</sequence>
<evidence type="ECO:0000256" key="4">
    <source>
        <dbReference type="SAM" id="Phobius"/>
    </source>
</evidence>
<proteinExistence type="inferred from homology"/>
<evidence type="ECO:0000256" key="1">
    <source>
        <dbReference type="ARBA" id="ARBA00006739"/>
    </source>
</evidence>
<feature type="transmembrane region" description="Helical" evidence="4">
    <location>
        <begin position="275"/>
        <end position="299"/>
    </location>
</feature>
<evidence type="ECO:0000259" key="5">
    <source>
        <dbReference type="Pfam" id="PF00535"/>
    </source>
</evidence>
<feature type="domain" description="Glycosyltransferase 2-like" evidence="5">
    <location>
        <begin position="6"/>
        <end position="146"/>
    </location>
</feature>
<comment type="similarity">
    <text evidence="1">Belongs to the glycosyltransferase 2 family.</text>
</comment>
<dbReference type="STRING" id="1802397.A3J43_03375"/>
<dbReference type="Gene3D" id="3.90.550.10">
    <property type="entry name" value="Spore Coat Polysaccharide Biosynthesis Protein SpsA, Chain A"/>
    <property type="match status" value="1"/>
</dbReference>
<keyword evidence="4" id="KW-1133">Transmembrane helix</keyword>
<keyword evidence="4" id="KW-0472">Membrane</keyword>
<dbReference type="AlphaFoldDB" id="A0A1F7UPU3"/>
<dbReference type="InterPro" id="IPR001173">
    <property type="entry name" value="Glyco_trans_2-like"/>
</dbReference>
<gene>
    <name evidence="6" type="ORF">A3J43_03375</name>
</gene>
<keyword evidence="4" id="KW-0812">Transmembrane</keyword>
<protein>
    <recommendedName>
        <fullName evidence="5">Glycosyltransferase 2-like domain-containing protein</fullName>
    </recommendedName>
</protein>
<dbReference type="PANTHER" id="PTHR43179">
    <property type="entry name" value="RHAMNOSYLTRANSFERASE WBBL"/>
    <property type="match status" value="1"/>
</dbReference>
<evidence type="ECO:0000256" key="2">
    <source>
        <dbReference type="ARBA" id="ARBA00022676"/>
    </source>
</evidence>
<evidence type="ECO:0000256" key="3">
    <source>
        <dbReference type="ARBA" id="ARBA00022679"/>
    </source>
</evidence>
<dbReference type="SUPFAM" id="SSF53448">
    <property type="entry name" value="Nucleotide-diphospho-sugar transferases"/>
    <property type="match status" value="1"/>
</dbReference>
<dbReference type="GO" id="GO:0016757">
    <property type="term" value="F:glycosyltransferase activity"/>
    <property type="evidence" value="ECO:0007669"/>
    <property type="project" value="UniProtKB-KW"/>
</dbReference>
<dbReference type="PANTHER" id="PTHR43179:SF12">
    <property type="entry name" value="GALACTOFURANOSYLTRANSFERASE GLFT2"/>
    <property type="match status" value="1"/>
</dbReference>
<organism evidence="6 7">
    <name type="scientific">Candidatus Uhrbacteria bacterium RIFCSPHIGHO2_12_FULL_54_23</name>
    <dbReference type="NCBI Taxonomy" id="1802397"/>
    <lineage>
        <taxon>Bacteria</taxon>
        <taxon>Candidatus Uhriibacteriota</taxon>
    </lineage>
</organism>
<reference evidence="6 7" key="1">
    <citation type="journal article" date="2016" name="Nat. Commun.">
        <title>Thousands of microbial genomes shed light on interconnected biogeochemical processes in an aquifer system.</title>
        <authorList>
            <person name="Anantharaman K."/>
            <person name="Brown C.T."/>
            <person name="Hug L.A."/>
            <person name="Sharon I."/>
            <person name="Castelle C.J."/>
            <person name="Probst A.J."/>
            <person name="Thomas B.C."/>
            <person name="Singh A."/>
            <person name="Wilkins M.J."/>
            <person name="Karaoz U."/>
            <person name="Brodie E.L."/>
            <person name="Williams K.H."/>
            <person name="Hubbard S.S."/>
            <person name="Banfield J.F."/>
        </authorList>
    </citation>
    <scope>NUCLEOTIDE SEQUENCE [LARGE SCALE GENOMIC DNA]</scope>
</reference>
<evidence type="ECO:0000313" key="7">
    <source>
        <dbReference type="Proteomes" id="UP000176604"/>
    </source>
</evidence>